<reference evidence="1" key="1">
    <citation type="submission" date="2019-05" db="EMBL/GenBank/DDBJ databases">
        <title>The de novo reference genome and transcriptome assemblies of the wild tomato species Solanum chilense.</title>
        <authorList>
            <person name="Stam R."/>
            <person name="Nosenko T."/>
            <person name="Hoerger A.C."/>
            <person name="Stephan W."/>
            <person name="Seidel M.A."/>
            <person name="Kuhn J.M.M."/>
            <person name="Haberer G."/>
            <person name="Tellier A."/>
        </authorList>
    </citation>
    <scope>NUCLEOTIDE SEQUENCE</scope>
    <source>
        <tissue evidence="1">Mature leaves</tissue>
    </source>
</reference>
<sequence>MILSINTQRNATRRLHEEIFNAGVPPRGDQVLPLEEDANDDQAPVNTPSFTIGDIRASFLKISKSIAIQAQAITTQAQAKTTKSNQEVVPRQNQHVGTMASRLIDFIRINPPTLY</sequence>
<organism evidence="1">
    <name type="scientific">Solanum chilense</name>
    <name type="common">Tomato</name>
    <name type="synonym">Lycopersicon chilense</name>
    <dbReference type="NCBI Taxonomy" id="4083"/>
    <lineage>
        <taxon>Eukaryota</taxon>
        <taxon>Viridiplantae</taxon>
        <taxon>Streptophyta</taxon>
        <taxon>Embryophyta</taxon>
        <taxon>Tracheophyta</taxon>
        <taxon>Spermatophyta</taxon>
        <taxon>Magnoliopsida</taxon>
        <taxon>eudicotyledons</taxon>
        <taxon>Gunneridae</taxon>
        <taxon>Pentapetalae</taxon>
        <taxon>asterids</taxon>
        <taxon>lamiids</taxon>
        <taxon>Solanales</taxon>
        <taxon>Solanaceae</taxon>
        <taxon>Solanoideae</taxon>
        <taxon>Solaneae</taxon>
        <taxon>Solanum</taxon>
        <taxon>Solanum subgen. Lycopersicon</taxon>
    </lineage>
</organism>
<proteinExistence type="predicted"/>
<protein>
    <submittedName>
        <fullName evidence="1">Uncharacterized protein</fullName>
    </submittedName>
</protein>
<dbReference type="AlphaFoldDB" id="A0A6N2CBU1"/>
<gene>
    <name evidence="1" type="ORF">EJD97_022147</name>
</gene>
<evidence type="ECO:0000313" key="1">
    <source>
        <dbReference type="EMBL" id="TMX02272.1"/>
    </source>
</evidence>
<dbReference type="EMBL" id="RXGB01000691">
    <property type="protein sequence ID" value="TMX02272.1"/>
    <property type="molecule type" value="Genomic_DNA"/>
</dbReference>
<accession>A0A6N2CBU1</accession>
<name>A0A6N2CBU1_SOLCI</name>
<comment type="caution">
    <text evidence="1">The sequence shown here is derived from an EMBL/GenBank/DDBJ whole genome shotgun (WGS) entry which is preliminary data.</text>
</comment>